<keyword evidence="2" id="KW-1185">Reference proteome</keyword>
<reference evidence="2" key="1">
    <citation type="submission" date="2013-11" db="EMBL/GenBank/DDBJ databases">
        <title>Draft genome sequence from a member of Zhouia, isolated tidal flat.</title>
        <authorList>
            <person name="Jin H."/>
            <person name="Jeon C.O."/>
        </authorList>
    </citation>
    <scope>NUCLEOTIDE SEQUENCE [LARGE SCALE GENOMIC DNA]</scope>
    <source>
        <strain evidence="2">AD3</strain>
    </source>
</reference>
<reference evidence="1 2" key="2">
    <citation type="journal article" date="2016" name="Genome Announc.">
        <title>Draft Genome Sequence of Zhouia amylolytica AD3, Isolated from Tidal Flat Sediment.</title>
        <authorList>
            <person name="Jia B."/>
            <person name="Jin H.M."/>
            <person name="Lee H.J."/>
            <person name="Jeon C.O."/>
        </authorList>
    </citation>
    <scope>NUCLEOTIDE SEQUENCE [LARGE SCALE GENOMIC DNA]</scope>
    <source>
        <strain evidence="1 2">AD3</strain>
    </source>
</reference>
<comment type="caution">
    <text evidence="1">The sequence shown here is derived from an EMBL/GenBank/DDBJ whole genome shotgun (WGS) entry which is preliminary data.</text>
</comment>
<evidence type="ECO:0000313" key="2">
    <source>
        <dbReference type="Proteomes" id="UP000018850"/>
    </source>
</evidence>
<dbReference type="EMBL" id="AYXY01000026">
    <property type="protein sequence ID" value="ETN94255.1"/>
    <property type="molecule type" value="Genomic_DNA"/>
</dbReference>
<dbReference type="Proteomes" id="UP000018850">
    <property type="component" value="Unassembled WGS sequence"/>
</dbReference>
<evidence type="ECO:0000313" key="1">
    <source>
        <dbReference type="EMBL" id="ETN94255.1"/>
    </source>
</evidence>
<name>W2UJF3_9FLAO</name>
<protein>
    <submittedName>
        <fullName evidence="1">Uncharacterized protein</fullName>
    </submittedName>
</protein>
<dbReference type="AlphaFoldDB" id="W2UJF3"/>
<sequence>MVLKDMAFEPIAEFKKLTASLLTPTIKSATASTARATIINK</sequence>
<gene>
    <name evidence="1" type="ORF">P278_30590</name>
</gene>
<organism evidence="1 2">
    <name type="scientific">Zhouia amylolytica AD3</name>
    <dbReference type="NCBI Taxonomy" id="1286632"/>
    <lineage>
        <taxon>Bacteria</taxon>
        <taxon>Pseudomonadati</taxon>
        <taxon>Bacteroidota</taxon>
        <taxon>Flavobacteriia</taxon>
        <taxon>Flavobacteriales</taxon>
        <taxon>Flavobacteriaceae</taxon>
        <taxon>Zhouia</taxon>
    </lineage>
</organism>
<proteinExistence type="predicted"/>
<accession>W2UJF3</accession>
<dbReference type="PATRIC" id="fig|1286632.3.peg.3053"/>